<keyword evidence="8" id="KW-1185">Reference proteome</keyword>
<evidence type="ECO:0000256" key="1">
    <source>
        <dbReference type="ARBA" id="ARBA00022536"/>
    </source>
</evidence>
<dbReference type="PANTHER" id="PTHR12916:SF4">
    <property type="entry name" value="UNINFLATABLE, ISOFORM C"/>
    <property type="match status" value="1"/>
</dbReference>
<keyword evidence="1 5" id="KW-0245">EGF-like domain</keyword>
<dbReference type="PANTHER" id="PTHR12916">
    <property type="entry name" value="CYTOCHROME C OXIDASE POLYPEPTIDE VIC-2"/>
    <property type="match status" value="1"/>
</dbReference>
<dbReference type="InterPro" id="IPR001881">
    <property type="entry name" value="EGF-like_Ca-bd_dom"/>
</dbReference>
<evidence type="ECO:0000256" key="2">
    <source>
        <dbReference type="ARBA" id="ARBA00022729"/>
    </source>
</evidence>
<dbReference type="AlphaFoldDB" id="A0A1A9W7C5"/>
<dbReference type="SMART" id="SM00181">
    <property type="entry name" value="EGF"/>
    <property type="match status" value="3"/>
</dbReference>
<feature type="domain" description="EGF-like" evidence="6">
    <location>
        <begin position="22"/>
        <end position="57"/>
    </location>
</feature>
<dbReference type="PROSITE" id="PS01187">
    <property type="entry name" value="EGF_CA"/>
    <property type="match status" value="1"/>
</dbReference>
<dbReference type="SUPFAM" id="SSF57196">
    <property type="entry name" value="EGF/Laminin"/>
    <property type="match status" value="3"/>
</dbReference>
<evidence type="ECO:0000313" key="7">
    <source>
        <dbReference type="EnsemblMetazoa" id="GBRI008739-PA"/>
    </source>
</evidence>
<dbReference type="PRINTS" id="PR00010">
    <property type="entry name" value="EGFBLOOD"/>
</dbReference>
<evidence type="ECO:0000256" key="4">
    <source>
        <dbReference type="ARBA" id="ARBA00023157"/>
    </source>
</evidence>
<evidence type="ECO:0000256" key="5">
    <source>
        <dbReference type="PROSITE-ProRule" id="PRU00076"/>
    </source>
</evidence>
<evidence type="ECO:0000259" key="6">
    <source>
        <dbReference type="PROSITE" id="PS50026"/>
    </source>
</evidence>
<evidence type="ECO:0000256" key="3">
    <source>
        <dbReference type="ARBA" id="ARBA00022737"/>
    </source>
</evidence>
<feature type="domain" description="EGF-like" evidence="6">
    <location>
        <begin position="75"/>
        <end position="112"/>
    </location>
</feature>
<dbReference type="InterPro" id="IPR018097">
    <property type="entry name" value="EGF_Ca-bd_CS"/>
</dbReference>
<feature type="disulfide bond" evidence="5">
    <location>
        <begin position="26"/>
        <end position="36"/>
    </location>
</feature>
<organism evidence="7 8">
    <name type="scientific">Glossina brevipalpis</name>
    <dbReference type="NCBI Taxonomy" id="37001"/>
    <lineage>
        <taxon>Eukaryota</taxon>
        <taxon>Metazoa</taxon>
        <taxon>Ecdysozoa</taxon>
        <taxon>Arthropoda</taxon>
        <taxon>Hexapoda</taxon>
        <taxon>Insecta</taxon>
        <taxon>Pterygota</taxon>
        <taxon>Neoptera</taxon>
        <taxon>Endopterygota</taxon>
        <taxon>Diptera</taxon>
        <taxon>Brachycera</taxon>
        <taxon>Muscomorpha</taxon>
        <taxon>Hippoboscoidea</taxon>
        <taxon>Glossinidae</taxon>
        <taxon>Glossina</taxon>
    </lineage>
</organism>
<feature type="disulfide bond" evidence="5">
    <location>
        <begin position="102"/>
        <end position="111"/>
    </location>
</feature>
<keyword evidence="3" id="KW-0677">Repeat</keyword>
<dbReference type="Gene3D" id="2.10.25.10">
    <property type="entry name" value="Laminin"/>
    <property type="match status" value="3"/>
</dbReference>
<dbReference type="FunFam" id="2.10.25.10:FF:000756">
    <property type="entry name" value="Delta-like protein"/>
    <property type="match status" value="1"/>
</dbReference>
<accession>A0A1A9W7C5</accession>
<feature type="domain" description="EGF-like" evidence="6">
    <location>
        <begin position="114"/>
        <end position="150"/>
    </location>
</feature>
<evidence type="ECO:0000313" key="8">
    <source>
        <dbReference type="Proteomes" id="UP000091820"/>
    </source>
</evidence>
<dbReference type="PROSITE" id="PS01186">
    <property type="entry name" value="EGF_2"/>
    <property type="match status" value="1"/>
</dbReference>
<proteinExistence type="predicted"/>
<dbReference type="GO" id="GO:0005509">
    <property type="term" value="F:calcium ion binding"/>
    <property type="evidence" value="ECO:0007669"/>
    <property type="project" value="InterPro"/>
</dbReference>
<name>A0A1A9W7C5_9MUSC</name>
<dbReference type="Pfam" id="PF00008">
    <property type="entry name" value="EGF"/>
    <property type="match status" value="2"/>
</dbReference>
<dbReference type="PROSITE" id="PS00010">
    <property type="entry name" value="ASX_HYDROXYL"/>
    <property type="match status" value="2"/>
</dbReference>
<dbReference type="VEuPathDB" id="VectorBase:GBRI008739"/>
<dbReference type="CDD" id="cd00054">
    <property type="entry name" value="EGF_CA"/>
    <property type="match status" value="2"/>
</dbReference>
<dbReference type="InterPro" id="IPR000742">
    <property type="entry name" value="EGF"/>
</dbReference>
<feature type="disulfide bond" evidence="5">
    <location>
        <begin position="47"/>
        <end position="56"/>
    </location>
</feature>
<keyword evidence="2" id="KW-0732">Signal</keyword>
<dbReference type="InterPro" id="IPR000152">
    <property type="entry name" value="EGF-type_Asp/Asn_hydroxyl_site"/>
</dbReference>
<dbReference type="SMART" id="SM00179">
    <property type="entry name" value="EGF_CA"/>
    <property type="match status" value="3"/>
</dbReference>
<dbReference type="PROSITE" id="PS50026">
    <property type="entry name" value="EGF_3"/>
    <property type="match status" value="3"/>
</dbReference>
<dbReference type="STRING" id="37001.A0A1A9W7C5"/>
<dbReference type="PROSITE" id="PS00022">
    <property type="entry name" value="EGF_1"/>
    <property type="match status" value="2"/>
</dbReference>
<keyword evidence="4 5" id="KW-1015">Disulfide bond</keyword>
<dbReference type="Proteomes" id="UP000091820">
    <property type="component" value="Unassembled WGS sequence"/>
</dbReference>
<dbReference type="Pfam" id="PF23106">
    <property type="entry name" value="EGF_Teneurin"/>
    <property type="match status" value="1"/>
</dbReference>
<reference evidence="7" key="2">
    <citation type="submission" date="2020-05" db="UniProtKB">
        <authorList>
            <consortium name="EnsemblMetazoa"/>
        </authorList>
    </citation>
    <scope>IDENTIFICATION</scope>
    <source>
        <strain evidence="7">IAEA</strain>
    </source>
</reference>
<protein>
    <recommendedName>
        <fullName evidence="6">EGF-like domain-containing protein</fullName>
    </recommendedName>
</protein>
<comment type="caution">
    <text evidence="5">Lacks conserved residue(s) required for the propagation of feature annotation.</text>
</comment>
<dbReference type="FunFam" id="2.10.25.10:FF:000246">
    <property type="entry name" value="EGF-like repeat and discoidin I-like domain-containing protein 3"/>
    <property type="match status" value="1"/>
</dbReference>
<dbReference type="EnsemblMetazoa" id="GBRI008739-RA">
    <property type="protein sequence ID" value="GBRI008739-PA"/>
    <property type="gene ID" value="GBRI008739"/>
</dbReference>
<reference evidence="8" key="1">
    <citation type="submission" date="2014-03" db="EMBL/GenBank/DDBJ databases">
        <authorList>
            <person name="Aksoy S."/>
            <person name="Warren W."/>
            <person name="Wilson R.K."/>
        </authorList>
    </citation>
    <scope>NUCLEOTIDE SEQUENCE [LARGE SCALE GENOMIC DNA]</scope>
    <source>
        <strain evidence="8">IAEA</strain>
    </source>
</reference>
<sequence>MHDLLTNEADRGVNTFIMFVEANDHCTPSPCLQGRCLNTPGSYYCHCPPGRAGKHCEKNRTLCTQPHCNEGCFLNTTAATQNMPCSGHGTCEMGDVGTFCKCHTGYTGTFCEHNLNECTPNPCRNGGICLDGDGDFTCECPSGWAAKTTPLEAALKTKKKCTEFSFNFLFLVFFCRVYAYQH</sequence>